<dbReference type="CDD" id="cd01650">
    <property type="entry name" value="RT_nLTR_like"/>
    <property type="match status" value="1"/>
</dbReference>
<gene>
    <name evidence="2" type="primary">PARPA_10181.1 scaffold 39661</name>
</gene>
<dbReference type="OrthoDB" id="2417874at2759"/>
<dbReference type="EMBL" id="LN732725">
    <property type="protein sequence ID" value="CEP15935.1"/>
    <property type="molecule type" value="Genomic_DNA"/>
</dbReference>
<dbReference type="InterPro" id="IPR026960">
    <property type="entry name" value="RVT-Znf"/>
</dbReference>
<keyword evidence="3" id="KW-1185">Reference proteome</keyword>
<dbReference type="InterPro" id="IPR000477">
    <property type="entry name" value="RT_dom"/>
</dbReference>
<dbReference type="SUPFAM" id="SSF56672">
    <property type="entry name" value="DNA/RNA polymerases"/>
    <property type="match status" value="1"/>
</dbReference>
<dbReference type="PROSITE" id="PS50878">
    <property type="entry name" value="RT_POL"/>
    <property type="match status" value="1"/>
</dbReference>
<reference evidence="2 3" key="1">
    <citation type="submission" date="2014-09" db="EMBL/GenBank/DDBJ databases">
        <authorList>
            <person name="Ellenberger Sabrina"/>
        </authorList>
    </citation>
    <scope>NUCLEOTIDE SEQUENCE [LARGE SCALE GENOMIC DNA]</scope>
    <source>
        <strain evidence="2 3">CBS 412.66</strain>
    </source>
</reference>
<organism evidence="2 3">
    <name type="scientific">Parasitella parasitica</name>
    <dbReference type="NCBI Taxonomy" id="35722"/>
    <lineage>
        <taxon>Eukaryota</taxon>
        <taxon>Fungi</taxon>
        <taxon>Fungi incertae sedis</taxon>
        <taxon>Mucoromycota</taxon>
        <taxon>Mucoromycotina</taxon>
        <taxon>Mucoromycetes</taxon>
        <taxon>Mucorales</taxon>
        <taxon>Mucorineae</taxon>
        <taxon>Mucoraceae</taxon>
        <taxon>Parasitella</taxon>
    </lineage>
</organism>
<dbReference type="AlphaFoldDB" id="A0A0B7NBQ8"/>
<proteinExistence type="predicted"/>
<dbReference type="Pfam" id="PF00078">
    <property type="entry name" value="RVT_1"/>
    <property type="match status" value="1"/>
</dbReference>
<evidence type="ECO:0000313" key="2">
    <source>
        <dbReference type="EMBL" id="CEP15935.1"/>
    </source>
</evidence>
<protein>
    <recommendedName>
        <fullName evidence="1">Reverse transcriptase domain-containing protein</fullName>
    </recommendedName>
</protein>
<name>A0A0B7NBQ8_9FUNG</name>
<accession>A0A0B7NBQ8</accession>
<dbReference type="Proteomes" id="UP000054107">
    <property type="component" value="Unassembled WGS sequence"/>
</dbReference>
<sequence length="764" mass="86408">MVLLFKKGDPQLLVNWRPLSLINCDAKLFTKLIANRFNKVPPRLISPYQTGFMLHRLISDNGWFNQLLMSHLRVVAPESPQVAVLLDQEKAYDRVHPEYLRRVLLRFGFPEGLVSCLLSLFFGTKINVSINGWLGAPVPQLRGLRQGDPLSPLLFNLAFEPLLRSLLSCPGLSSVTLSPVEVPRISKPSPAEVREDPGGAHPNDWALDIVMFLSSPDEWPVLLSILDLYGRASNAKVNLGKTVLVSLSGRPHSACVALAHTAGFQWHDALSSGTVRYLCYPLYHTDSQLSNFLDGLLLKVQRHCNLLKQRNLSIRGAGIVANSLLLSKVYHLLRVVPGAPATESWVVALKRVVWEYLVPFRPGVAWSTLCLPRKFVRLLRPPSGSDFVTAWLVYAFQLYTGHKSVLPWFLFPGKYKCRVSTVHVLNHICKLMLKLPKLLPATEWSPRYSNSLRPSSIAPRYLLSDISTWHPDLGIVDCVTSRNNLPRILRRVDLAVRPGWNCPTSLHFDAVIESSLVLSYDRYYNMPEAAVATWWMPDCSHWTISNSSRSSVSVARLSLGALRRYWHPARDIITSRMGPLLLLSVHLRLCPSSWRLFWSLPLPAKAFIPWWRLLHDRIAHRSWCHRITPDKVPSSVCALCGVDTENLYHFVVGCSLKAEFWRGIVTLLSLQDLLPSSLSIWCALTSFCTQDMIELDEEVLVALGAAFTTLWKYHRRCVIDSEPWMLPAAMNMFRQDHIGHLNYGGVDMIHECLTDGRRQVLSND</sequence>
<dbReference type="Pfam" id="PF13966">
    <property type="entry name" value="zf-RVT"/>
    <property type="match status" value="1"/>
</dbReference>
<evidence type="ECO:0000259" key="1">
    <source>
        <dbReference type="PROSITE" id="PS50878"/>
    </source>
</evidence>
<feature type="domain" description="Reverse transcriptase" evidence="1">
    <location>
        <begin position="1"/>
        <end position="282"/>
    </location>
</feature>
<dbReference type="InterPro" id="IPR043502">
    <property type="entry name" value="DNA/RNA_pol_sf"/>
</dbReference>
<evidence type="ECO:0000313" key="3">
    <source>
        <dbReference type="Proteomes" id="UP000054107"/>
    </source>
</evidence>
<dbReference type="PANTHER" id="PTHR19446">
    <property type="entry name" value="REVERSE TRANSCRIPTASES"/>
    <property type="match status" value="1"/>
</dbReference>